<evidence type="ECO:0000313" key="2">
    <source>
        <dbReference type="Proteomes" id="UP000245217"/>
    </source>
</evidence>
<dbReference type="InterPro" id="IPR009279">
    <property type="entry name" value="Portal_Mu"/>
</dbReference>
<name>A0ABX5L0P6_9GAMM</name>
<reference evidence="2" key="1">
    <citation type="submission" date="2018-05" db="EMBL/GenBank/DDBJ databases">
        <title>Ignatzschineria dubaiensis sp. nov., isolated from necrotic foot tissues of dromedaries (Camelus dromedarius) and associated maggots in Dubai, United Arab Emirates.</title>
        <authorList>
            <person name="Tsang C.C."/>
            <person name="Tang J.Y.M."/>
            <person name="Fong J.Y.H."/>
            <person name="Kinne J."/>
            <person name="Lee H.H."/>
            <person name="Joseph M."/>
            <person name="Jose S."/>
            <person name="Schuster R.K."/>
            <person name="Tang Y."/>
            <person name="Sivakumar S."/>
            <person name="Chen J.H.K."/>
            <person name="Teng J.L.L."/>
            <person name="Lau S.K.P."/>
            <person name="Wernery U."/>
            <person name="Woo P.C.Y."/>
        </authorList>
    </citation>
    <scope>NUCLEOTIDE SEQUENCE [LARGE SCALE GENOMIC DNA]</scope>
    <source>
        <strain evidence="2">UAE-HKU58</strain>
    </source>
</reference>
<sequence>MGVIVDQWGRPIVGEMQTEVSEQLSRIAQNAPDPVASGLTPRKLAGIVQGAYSGDLSSISDLGHELETKNGHLFAEMSKRKRSITLLDWSLKPPLNPTPEEERDTEMIEEVLRDADWFNDMLFDALDGILKGFSCQELRWDTEGEIVMPKKVIWRPQSMFTVNQDDRNELRINDGSMQGQSLRKFGWIQHRAPAMSGYLGETTLTNVLAWPFIFASYPIRDMLEFLEIYGIPMRLGKYPSGATDKEKATLLNAIMSIGHNAGGIIPQGMAIDFQEAAQGGSAEFLSVIEWAEKMISKIILGGTLTSQADGVTSTNALGTVHDGGRKEIMHSDIAALEPTITRDLIIPMWAMNADSYSRPTRYPRFEIDTSEPEDLAYYATALPAFVDLGLRIPKSWAHDKLQIPEAAEDEEVLSRPETPAYDPYNNMGMGFAGLSAQRGETRFTPGQNKVEDGINGFTPQMFNQAIDPILEPIIAAVRVGGLENAKELIGELYADMDTKEMEEMLTRAIFVSEMLGGANADS</sequence>
<evidence type="ECO:0000313" key="1">
    <source>
        <dbReference type="EMBL" id="PWD93030.1"/>
    </source>
</evidence>
<dbReference type="RefSeq" id="WP_109201354.1">
    <property type="nucleotide sequence ID" value="NZ_QEWS01000003.1"/>
</dbReference>
<proteinExistence type="predicted"/>
<comment type="caution">
    <text evidence="1">The sequence shown here is derived from an EMBL/GenBank/DDBJ whole genome shotgun (WGS) entry which is preliminary data.</text>
</comment>
<evidence type="ECO:0008006" key="3">
    <source>
        <dbReference type="Google" id="ProtNLM"/>
    </source>
</evidence>
<gene>
    <name evidence="1" type="ORF">DC078_04220</name>
</gene>
<dbReference type="Pfam" id="PF06074">
    <property type="entry name" value="Portal_Mu"/>
    <property type="match status" value="1"/>
</dbReference>
<dbReference type="Proteomes" id="UP000245217">
    <property type="component" value="Unassembled WGS sequence"/>
</dbReference>
<dbReference type="EMBL" id="QEWV01000003">
    <property type="protein sequence ID" value="PWD93030.1"/>
    <property type="molecule type" value="Genomic_DNA"/>
</dbReference>
<organism evidence="1 2">
    <name type="scientific">Ignatzschineria cameli</name>
    <dbReference type="NCBI Taxonomy" id="2182793"/>
    <lineage>
        <taxon>Bacteria</taxon>
        <taxon>Pseudomonadati</taxon>
        <taxon>Pseudomonadota</taxon>
        <taxon>Gammaproteobacteria</taxon>
        <taxon>Cardiobacteriales</taxon>
        <taxon>Ignatzschineriaceae</taxon>
        <taxon>Ignatzschineria</taxon>
    </lineage>
</organism>
<protein>
    <recommendedName>
        <fullName evidence="3">DUF935 domain-containing protein</fullName>
    </recommendedName>
</protein>
<keyword evidence="2" id="KW-1185">Reference proteome</keyword>
<accession>A0ABX5L0P6</accession>